<feature type="transmembrane region" description="Helical" evidence="1">
    <location>
        <begin position="21"/>
        <end position="49"/>
    </location>
</feature>
<feature type="transmembrane region" description="Helical" evidence="1">
    <location>
        <begin position="55"/>
        <end position="75"/>
    </location>
</feature>
<feature type="transmembrane region" description="Helical" evidence="1">
    <location>
        <begin position="113"/>
        <end position="130"/>
    </location>
</feature>
<keyword evidence="1" id="KW-0472">Membrane</keyword>
<comment type="caution">
    <text evidence="2">The sequence shown here is derived from an EMBL/GenBank/DDBJ whole genome shotgun (WGS) entry which is preliminary data.</text>
</comment>
<dbReference type="Proteomes" id="UP000664332">
    <property type="component" value="Unassembled WGS sequence"/>
</dbReference>
<evidence type="ECO:0000313" key="2">
    <source>
        <dbReference type="EMBL" id="MBN9644241.1"/>
    </source>
</evidence>
<gene>
    <name evidence="2" type="ORF">JZY06_06375</name>
</gene>
<keyword evidence="1" id="KW-1133">Transmembrane helix</keyword>
<name>A0A939IVH5_9CORY</name>
<feature type="transmembrane region" description="Helical" evidence="1">
    <location>
        <begin position="450"/>
        <end position="474"/>
    </location>
</feature>
<organism evidence="2 3">
    <name type="scientific">Corynebacterium mendelii</name>
    <dbReference type="NCBI Taxonomy" id="2765362"/>
    <lineage>
        <taxon>Bacteria</taxon>
        <taxon>Bacillati</taxon>
        <taxon>Actinomycetota</taxon>
        <taxon>Actinomycetes</taxon>
        <taxon>Mycobacteriales</taxon>
        <taxon>Corynebacteriaceae</taxon>
        <taxon>Corynebacterium</taxon>
    </lineage>
</organism>
<feature type="transmembrane region" description="Helical" evidence="1">
    <location>
        <begin position="137"/>
        <end position="157"/>
    </location>
</feature>
<protein>
    <submittedName>
        <fullName evidence="2">Uncharacterized protein</fullName>
    </submittedName>
</protein>
<evidence type="ECO:0000256" key="1">
    <source>
        <dbReference type="SAM" id="Phobius"/>
    </source>
</evidence>
<dbReference type="RefSeq" id="WP_207278685.1">
    <property type="nucleotide sequence ID" value="NZ_JAFLEQ010000008.1"/>
</dbReference>
<feature type="transmembrane region" description="Helical" evidence="1">
    <location>
        <begin position="87"/>
        <end position="107"/>
    </location>
</feature>
<feature type="transmembrane region" description="Helical" evidence="1">
    <location>
        <begin position="486"/>
        <end position="506"/>
    </location>
</feature>
<evidence type="ECO:0000313" key="3">
    <source>
        <dbReference type="Proteomes" id="UP000664332"/>
    </source>
</evidence>
<feature type="transmembrane region" description="Helical" evidence="1">
    <location>
        <begin position="373"/>
        <end position="398"/>
    </location>
</feature>
<reference evidence="2" key="1">
    <citation type="submission" date="2021-03" db="EMBL/GenBank/DDBJ databases">
        <authorList>
            <person name="Sun Q."/>
        </authorList>
    </citation>
    <scope>NUCLEOTIDE SEQUENCE</scope>
    <source>
        <strain evidence="2">CCM 8862</strain>
    </source>
</reference>
<feature type="transmembrane region" description="Helical" evidence="1">
    <location>
        <begin position="211"/>
        <end position="228"/>
    </location>
</feature>
<proteinExistence type="predicted"/>
<dbReference type="EMBL" id="JAFLEQ010000008">
    <property type="protein sequence ID" value="MBN9644241.1"/>
    <property type="molecule type" value="Genomic_DNA"/>
</dbReference>
<sequence>MTKTLFSLHRTLLRRVLKKEAAAWINIVVVWLYGWLSALGLGFAVYYAYLVDANHYALARPLAIGVLAYWMLSLLYPSSENQLTPAWFAALPVTAKDLMPGLMIAAIWQSRGLLVIVNSLMTFGFGAAALHEAGESVAIAVWACGVVLAGCLSIIGGEALSTVALGLPKGRGVKEKLGMVAGFGVMVAIMAFNLVVNNINPEADMSRFDRIMAWTPFGAGGGMAATAADGRWGMTAVQLVLAVVLLPAGIALWRRNIAQGLVTVTETGSAERLSTKGTVMVPGMPDSLTGSLASRQLIYFRRDRRLLVSLVTMPLFAAMFMVIGLANESNPLEWYGGFMVALFGVQILSNTLGYDGPGNWLHLVAGVDARKMLLSRVAAMAVIAVPMFVLIQMALGFFKDFNQTWISVSVICFAGMISGAGFGCLLSVFNPFPTARPGTNPYKDKSGYSSAAFITAFGSLLGVWLPLAPGIIMIMVAEKLTHSMVWYWSGIVLCLLLGVMVAVIGFRISAGRLEKTWPEIFGRVNRYV</sequence>
<keyword evidence="3" id="KW-1185">Reference proteome</keyword>
<feature type="transmembrane region" description="Helical" evidence="1">
    <location>
        <begin position="234"/>
        <end position="253"/>
    </location>
</feature>
<feature type="transmembrane region" description="Helical" evidence="1">
    <location>
        <begin position="404"/>
        <end position="429"/>
    </location>
</feature>
<dbReference type="AlphaFoldDB" id="A0A939IVH5"/>
<accession>A0A939IVH5</accession>
<keyword evidence="1" id="KW-0812">Transmembrane</keyword>
<feature type="transmembrane region" description="Helical" evidence="1">
    <location>
        <begin position="306"/>
        <end position="326"/>
    </location>
</feature>
<feature type="transmembrane region" description="Helical" evidence="1">
    <location>
        <begin position="332"/>
        <end position="352"/>
    </location>
</feature>
<feature type="transmembrane region" description="Helical" evidence="1">
    <location>
        <begin position="177"/>
        <end position="199"/>
    </location>
</feature>